<dbReference type="AlphaFoldDB" id="A0A0G4MRA4"/>
<evidence type="ECO:0000259" key="2">
    <source>
        <dbReference type="PROSITE" id="PS50069"/>
    </source>
</evidence>
<dbReference type="Pfam" id="PF26557">
    <property type="entry name" value="Cullin_AB"/>
    <property type="match status" value="1"/>
</dbReference>
<accession>A0A0G4MRA4</accession>
<feature type="domain" description="Cullin family profile" evidence="2">
    <location>
        <begin position="52"/>
        <end position="146"/>
    </location>
</feature>
<organism evidence="3 4">
    <name type="scientific">Verticillium longisporum</name>
    <name type="common">Verticillium dahliae var. longisporum</name>
    <dbReference type="NCBI Taxonomy" id="100787"/>
    <lineage>
        <taxon>Eukaryota</taxon>
        <taxon>Fungi</taxon>
        <taxon>Dikarya</taxon>
        <taxon>Ascomycota</taxon>
        <taxon>Pezizomycotina</taxon>
        <taxon>Sordariomycetes</taxon>
        <taxon>Hypocreomycetidae</taxon>
        <taxon>Glomerellales</taxon>
        <taxon>Plectosphaerellaceae</taxon>
        <taxon>Verticillium</taxon>
    </lineage>
</organism>
<gene>
    <name evidence="3" type="ORF">BN1708_016537</name>
</gene>
<keyword evidence="4" id="KW-1185">Reference proteome</keyword>
<dbReference type="InterPro" id="IPR016158">
    <property type="entry name" value="Cullin_homology"/>
</dbReference>
<protein>
    <recommendedName>
        <fullName evidence="2">Cullin family profile domain-containing protein</fullName>
    </recommendedName>
</protein>
<dbReference type="InterPro" id="IPR059120">
    <property type="entry name" value="Cullin-like_AB"/>
</dbReference>
<reference evidence="3 4" key="1">
    <citation type="submission" date="2015-05" db="EMBL/GenBank/DDBJ databases">
        <authorList>
            <person name="Wang D.B."/>
            <person name="Wang M."/>
        </authorList>
    </citation>
    <scope>NUCLEOTIDE SEQUENCE [LARGE SCALE GENOMIC DNA]</scope>
    <source>
        <strain evidence="3">VL1</strain>
    </source>
</reference>
<proteinExistence type="inferred from homology"/>
<dbReference type="EMBL" id="CVQH01024206">
    <property type="protein sequence ID" value="CRK36635.1"/>
    <property type="molecule type" value="Genomic_DNA"/>
</dbReference>
<evidence type="ECO:0000313" key="3">
    <source>
        <dbReference type="EMBL" id="CRK36635.1"/>
    </source>
</evidence>
<dbReference type="STRING" id="100787.A0A0G4MRA4"/>
<dbReference type="InterPro" id="IPR045093">
    <property type="entry name" value="Cullin"/>
</dbReference>
<evidence type="ECO:0000256" key="1">
    <source>
        <dbReference type="PROSITE-ProRule" id="PRU00330"/>
    </source>
</evidence>
<dbReference type="SUPFAM" id="SSF75632">
    <property type="entry name" value="Cullin homology domain"/>
    <property type="match status" value="1"/>
</dbReference>
<dbReference type="GO" id="GO:0031625">
    <property type="term" value="F:ubiquitin protein ligase binding"/>
    <property type="evidence" value="ECO:0007669"/>
    <property type="project" value="InterPro"/>
</dbReference>
<dbReference type="Proteomes" id="UP000044602">
    <property type="component" value="Unassembled WGS sequence"/>
</dbReference>
<feature type="non-terminal residue" evidence="3">
    <location>
        <position position="146"/>
    </location>
</feature>
<name>A0A0G4MRA4_VERLO</name>
<sequence length="146" mass="15733">MAHPEPSVKLSAVKLLSSFLTDFAGEAAEAGEALKGSYGMELESDDVEDLAELGINILTSNSWPPEVMGRNAPLAGGTECIYPEEITRLQESLTKYYLTNRSGRKLSWVGTAGNADIRCVFPAMAGGKGPLARERKYELNVSTFGM</sequence>
<dbReference type="PANTHER" id="PTHR11932">
    <property type="entry name" value="CULLIN"/>
    <property type="match status" value="1"/>
</dbReference>
<comment type="similarity">
    <text evidence="1">Belongs to the cullin family.</text>
</comment>
<dbReference type="PROSITE" id="PS50069">
    <property type="entry name" value="CULLIN_2"/>
    <property type="match status" value="1"/>
</dbReference>
<dbReference type="GO" id="GO:0006511">
    <property type="term" value="P:ubiquitin-dependent protein catabolic process"/>
    <property type="evidence" value="ECO:0007669"/>
    <property type="project" value="InterPro"/>
</dbReference>
<evidence type="ECO:0000313" key="4">
    <source>
        <dbReference type="Proteomes" id="UP000044602"/>
    </source>
</evidence>
<dbReference type="Gene3D" id="3.30.230.130">
    <property type="entry name" value="Cullin, Chain C, Domain 2"/>
    <property type="match status" value="1"/>
</dbReference>
<dbReference type="InterPro" id="IPR036317">
    <property type="entry name" value="Cullin_homology_sf"/>
</dbReference>